<dbReference type="InterPro" id="IPR057670">
    <property type="entry name" value="SH3_retrovirus"/>
</dbReference>
<name>A0A5B6V0Y1_9ROSI</name>
<gene>
    <name evidence="2" type="ORF">EPI10_029246</name>
</gene>
<dbReference type="OrthoDB" id="992892at2759"/>
<feature type="domain" description="Retroviral polymerase SH3-like" evidence="1">
    <location>
        <begin position="3"/>
        <end position="44"/>
    </location>
</feature>
<organism evidence="2 3">
    <name type="scientific">Gossypium australe</name>
    <dbReference type="NCBI Taxonomy" id="47621"/>
    <lineage>
        <taxon>Eukaryota</taxon>
        <taxon>Viridiplantae</taxon>
        <taxon>Streptophyta</taxon>
        <taxon>Embryophyta</taxon>
        <taxon>Tracheophyta</taxon>
        <taxon>Spermatophyta</taxon>
        <taxon>Magnoliopsida</taxon>
        <taxon>eudicotyledons</taxon>
        <taxon>Gunneridae</taxon>
        <taxon>Pentapetalae</taxon>
        <taxon>rosids</taxon>
        <taxon>malvids</taxon>
        <taxon>Malvales</taxon>
        <taxon>Malvaceae</taxon>
        <taxon>Malvoideae</taxon>
        <taxon>Gossypium</taxon>
    </lineage>
</organism>
<reference evidence="3" key="1">
    <citation type="journal article" date="2019" name="Plant Biotechnol. J.">
        <title>Genome sequencing of the Australian wild diploid species Gossypium australe highlights disease resistance and delayed gland morphogenesis.</title>
        <authorList>
            <person name="Cai Y."/>
            <person name="Cai X."/>
            <person name="Wang Q."/>
            <person name="Wang P."/>
            <person name="Zhang Y."/>
            <person name="Cai C."/>
            <person name="Xu Y."/>
            <person name="Wang K."/>
            <person name="Zhou Z."/>
            <person name="Wang C."/>
            <person name="Geng S."/>
            <person name="Li B."/>
            <person name="Dong Q."/>
            <person name="Hou Y."/>
            <person name="Wang H."/>
            <person name="Ai P."/>
            <person name="Liu Z."/>
            <person name="Yi F."/>
            <person name="Sun M."/>
            <person name="An G."/>
            <person name="Cheng J."/>
            <person name="Zhang Y."/>
            <person name="Shi Q."/>
            <person name="Xie Y."/>
            <person name="Shi X."/>
            <person name="Chang Y."/>
            <person name="Huang F."/>
            <person name="Chen Y."/>
            <person name="Hong S."/>
            <person name="Mi L."/>
            <person name="Sun Q."/>
            <person name="Zhang L."/>
            <person name="Zhou B."/>
            <person name="Peng R."/>
            <person name="Zhang X."/>
            <person name="Liu F."/>
        </authorList>
    </citation>
    <scope>NUCLEOTIDE SEQUENCE [LARGE SCALE GENOMIC DNA]</scope>
    <source>
        <strain evidence="3">cv. PA1801</strain>
    </source>
</reference>
<dbReference type="Proteomes" id="UP000325315">
    <property type="component" value="Unassembled WGS sequence"/>
</dbReference>
<dbReference type="Pfam" id="PF25597">
    <property type="entry name" value="SH3_retrovirus"/>
    <property type="match status" value="1"/>
</dbReference>
<dbReference type="AlphaFoldDB" id="A0A5B6V0Y1"/>
<dbReference type="EMBL" id="SMMG02000009">
    <property type="protein sequence ID" value="KAA3462792.1"/>
    <property type="molecule type" value="Genomic_DNA"/>
</dbReference>
<protein>
    <submittedName>
        <fullName evidence="2">Pleiotropic drug resistance protein 3-like</fullName>
    </submittedName>
</protein>
<evidence type="ECO:0000259" key="1">
    <source>
        <dbReference type="Pfam" id="PF25597"/>
    </source>
</evidence>
<keyword evidence="3" id="KW-1185">Reference proteome</keyword>
<proteinExistence type="predicted"/>
<comment type="caution">
    <text evidence="2">The sequence shown here is derived from an EMBL/GenBank/DDBJ whole genome shotgun (WGS) entry which is preliminary data.</text>
</comment>
<accession>A0A5B6V0Y1</accession>
<sequence length="107" mass="12376">MLGVFVGYSNVKKGYKVFNPSTKRIVVSRDVKFNEGSCWKWDGTDASFPEQDQHDLDLQHAEMEAKIEYDYDDAPVRGTRTLMDIYERCDMTIFEPSCFDEATREGC</sequence>
<evidence type="ECO:0000313" key="3">
    <source>
        <dbReference type="Proteomes" id="UP000325315"/>
    </source>
</evidence>
<evidence type="ECO:0000313" key="2">
    <source>
        <dbReference type="EMBL" id="KAA3462792.1"/>
    </source>
</evidence>